<evidence type="ECO:0000256" key="1">
    <source>
        <dbReference type="SAM" id="SignalP"/>
    </source>
</evidence>
<feature type="signal peptide" evidence="1">
    <location>
        <begin position="1"/>
        <end position="29"/>
    </location>
</feature>
<evidence type="ECO:0000313" key="3">
    <source>
        <dbReference type="EMBL" id="MED1201529.1"/>
    </source>
</evidence>
<dbReference type="Pfam" id="PF03734">
    <property type="entry name" value="YkuD"/>
    <property type="match status" value="1"/>
</dbReference>
<dbReference type="CDD" id="cd16913">
    <property type="entry name" value="YkuD_like"/>
    <property type="match status" value="1"/>
</dbReference>
<reference evidence="3 4" key="1">
    <citation type="submission" date="2023-03" db="EMBL/GenBank/DDBJ databases">
        <title>Bacillus Genome Sequencing.</title>
        <authorList>
            <person name="Dunlap C."/>
        </authorList>
    </citation>
    <scope>NUCLEOTIDE SEQUENCE [LARGE SCALE GENOMIC DNA]</scope>
    <source>
        <strain evidence="3 4">B-23453</strain>
    </source>
</reference>
<protein>
    <submittedName>
        <fullName evidence="3">SH3 domain-containing protein</fullName>
    </submittedName>
</protein>
<dbReference type="PANTHER" id="PTHR38589:SF1">
    <property type="entry name" value="BLR0621 PROTEIN"/>
    <property type="match status" value="1"/>
</dbReference>
<feature type="chain" id="PRO_5045568863" evidence="1">
    <location>
        <begin position="30"/>
        <end position="296"/>
    </location>
</feature>
<keyword evidence="4" id="KW-1185">Reference proteome</keyword>
<dbReference type="InterPro" id="IPR003646">
    <property type="entry name" value="SH3-like_bac-type"/>
</dbReference>
<name>A0ABU6MA19_9BACI</name>
<organism evidence="3 4">
    <name type="scientific">Heyndrickxia acidicola</name>
    <dbReference type="NCBI Taxonomy" id="209389"/>
    <lineage>
        <taxon>Bacteria</taxon>
        <taxon>Bacillati</taxon>
        <taxon>Bacillota</taxon>
        <taxon>Bacilli</taxon>
        <taxon>Bacillales</taxon>
        <taxon>Bacillaceae</taxon>
        <taxon>Heyndrickxia</taxon>
    </lineage>
</organism>
<dbReference type="RefSeq" id="WP_066266600.1">
    <property type="nucleotide sequence ID" value="NZ_JARMAB010000001.1"/>
</dbReference>
<dbReference type="SMART" id="SM00287">
    <property type="entry name" value="SH3b"/>
    <property type="match status" value="1"/>
</dbReference>
<dbReference type="InterPro" id="IPR005490">
    <property type="entry name" value="LD_TPept_cat_dom"/>
</dbReference>
<dbReference type="PROSITE" id="PS51781">
    <property type="entry name" value="SH3B"/>
    <property type="match status" value="1"/>
</dbReference>
<dbReference type="Proteomes" id="UP001341444">
    <property type="component" value="Unassembled WGS sequence"/>
</dbReference>
<dbReference type="EMBL" id="JARMAB010000001">
    <property type="protein sequence ID" value="MED1201529.1"/>
    <property type="molecule type" value="Genomic_DNA"/>
</dbReference>
<dbReference type="Gene3D" id="2.30.30.40">
    <property type="entry name" value="SH3 Domains"/>
    <property type="match status" value="1"/>
</dbReference>
<gene>
    <name evidence="3" type="ORF">P4T90_00320</name>
</gene>
<evidence type="ECO:0000313" key="4">
    <source>
        <dbReference type="Proteomes" id="UP001341444"/>
    </source>
</evidence>
<feature type="domain" description="SH3b" evidence="2">
    <location>
        <begin position="32"/>
        <end position="94"/>
    </location>
</feature>
<keyword evidence="1" id="KW-0732">Signal</keyword>
<accession>A0ABU6MA19</accession>
<proteinExistence type="predicted"/>
<comment type="caution">
    <text evidence="3">The sequence shown here is derived from an EMBL/GenBank/DDBJ whole genome shotgun (WGS) entry which is preliminary data.</text>
</comment>
<evidence type="ECO:0000259" key="2">
    <source>
        <dbReference type="PROSITE" id="PS51781"/>
    </source>
</evidence>
<sequence length="296" mass="32656">MKKKSWLKQMMAAIFVLSLFIQMHTTSDASSSGTYQVKANLLNVRTGPSTHNHILGALKSNQIIQVKSISNGWASFTFQGKSAYASAAYLQRATSSTIANEFKTIGSNQQLILVTTPSKGTSQATVQTFDKQSNGKWVQMLNISGIIGKSGFVSNFNENSVGSPTGKFTITEAFGRQANPGTKLKYIRLTSDSVWVDNPKSQYYNTLQSIKKTHEQSEKMYIPQYDYGFVINYNTNRIPGKGSAVFFHIQKGNYTLGCTAVSEQNVIKILKWLNPKKHPVIIETPLDSAPFTTGAL</sequence>
<dbReference type="Pfam" id="PF08239">
    <property type="entry name" value="SH3_3"/>
    <property type="match status" value="1"/>
</dbReference>
<dbReference type="PANTHER" id="PTHR38589">
    <property type="entry name" value="BLR0621 PROTEIN"/>
    <property type="match status" value="1"/>
</dbReference>